<dbReference type="InterPro" id="IPR036396">
    <property type="entry name" value="Cyt_P450_sf"/>
</dbReference>
<keyword evidence="2 7" id="KW-0349">Heme</keyword>
<dbReference type="InterPro" id="IPR017972">
    <property type="entry name" value="Cyt_P450_CS"/>
</dbReference>
<dbReference type="PRINTS" id="PR00385">
    <property type="entry name" value="P450"/>
</dbReference>
<dbReference type="GO" id="GO:0004497">
    <property type="term" value="F:monooxygenase activity"/>
    <property type="evidence" value="ECO:0007669"/>
    <property type="project" value="UniProtKB-KW"/>
</dbReference>
<name>A0A9W4EUF3_BACTO</name>
<evidence type="ECO:0000256" key="3">
    <source>
        <dbReference type="ARBA" id="ARBA00022723"/>
    </source>
</evidence>
<dbReference type="PANTHER" id="PTHR46696">
    <property type="entry name" value="P450, PUTATIVE (EUROFUNG)-RELATED"/>
    <property type="match status" value="1"/>
</dbReference>
<evidence type="ECO:0000256" key="4">
    <source>
        <dbReference type="ARBA" id="ARBA00023002"/>
    </source>
</evidence>
<reference evidence="8 9" key="1">
    <citation type="submission" date="2015-05" db="EMBL/GenBank/DDBJ databases">
        <title>Whole genome sequence of Bacillus thuringiensis serovar tolworthi Pasteur Institute Standard strain.</title>
        <authorList>
            <person name="Kanda K."/>
            <person name="Nakashima K."/>
            <person name="Nagano Y."/>
        </authorList>
    </citation>
    <scope>NUCLEOTIDE SEQUENCE [LARGE SCALE GENOMIC DNA]</scope>
    <source>
        <strain evidence="8 9">Pasteur Institute Standard strain</strain>
    </source>
</reference>
<evidence type="ECO:0000256" key="2">
    <source>
        <dbReference type="ARBA" id="ARBA00022617"/>
    </source>
</evidence>
<evidence type="ECO:0000313" key="9">
    <source>
        <dbReference type="Proteomes" id="UP000055316"/>
    </source>
</evidence>
<dbReference type="AlphaFoldDB" id="A0A9W4EUF3"/>
<dbReference type="Gene3D" id="1.10.630.10">
    <property type="entry name" value="Cytochrome P450"/>
    <property type="match status" value="1"/>
</dbReference>
<dbReference type="GO" id="GO:0005506">
    <property type="term" value="F:iron ion binding"/>
    <property type="evidence" value="ECO:0007669"/>
    <property type="project" value="InterPro"/>
</dbReference>
<organism evidence="8 9">
    <name type="scientific">Bacillus thuringiensis subsp. tolworthi</name>
    <dbReference type="NCBI Taxonomy" id="1442"/>
    <lineage>
        <taxon>Bacteria</taxon>
        <taxon>Bacillati</taxon>
        <taxon>Bacillota</taxon>
        <taxon>Bacilli</taxon>
        <taxon>Bacillales</taxon>
        <taxon>Bacillaceae</taxon>
        <taxon>Bacillus</taxon>
        <taxon>Bacillus cereus group</taxon>
    </lineage>
</organism>
<gene>
    <name evidence="8" type="ORF">KNN_03346</name>
</gene>
<dbReference type="SUPFAM" id="SSF48264">
    <property type="entry name" value="Cytochrome P450"/>
    <property type="match status" value="1"/>
</dbReference>
<dbReference type="Pfam" id="PF00067">
    <property type="entry name" value="p450"/>
    <property type="match status" value="1"/>
</dbReference>
<dbReference type="Proteomes" id="UP000055316">
    <property type="component" value="Chromosome"/>
</dbReference>
<comment type="similarity">
    <text evidence="1 7">Belongs to the cytochrome P450 family.</text>
</comment>
<dbReference type="EMBL" id="AP014864">
    <property type="protein sequence ID" value="BAR84192.1"/>
    <property type="molecule type" value="Genomic_DNA"/>
</dbReference>
<evidence type="ECO:0000313" key="8">
    <source>
        <dbReference type="EMBL" id="BAR84192.1"/>
    </source>
</evidence>
<dbReference type="PRINTS" id="PR00359">
    <property type="entry name" value="BP450"/>
</dbReference>
<dbReference type="PANTHER" id="PTHR46696:SF1">
    <property type="entry name" value="CYTOCHROME P450 YJIB-RELATED"/>
    <property type="match status" value="1"/>
</dbReference>
<keyword evidence="3 7" id="KW-0479">Metal-binding</keyword>
<keyword evidence="4 7" id="KW-0560">Oxidoreductase</keyword>
<evidence type="ECO:0000256" key="5">
    <source>
        <dbReference type="ARBA" id="ARBA00023004"/>
    </source>
</evidence>
<dbReference type="GO" id="GO:0020037">
    <property type="term" value="F:heme binding"/>
    <property type="evidence" value="ECO:0007669"/>
    <property type="project" value="InterPro"/>
</dbReference>
<dbReference type="CDD" id="cd11029">
    <property type="entry name" value="CYP107-like"/>
    <property type="match status" value="1"/>
</dbReference>
<keyword evidence="6 7" id="KW-0503">Monooxygenase</keyword>
<dbReference type="RefSeq" id="WP_060852102.1">
    <property type="nucleotide sequence ID" value="NZ_AP014864.1"/>
</dbReference>
<keyword evidence="5 7" id="KW-0408">Iron</keyword>
<accession>A0A9W4EUF3</accession>
<dbReference type="InterPro" id="IPR002397">
    <property type="entry name" value="Cyt_P450_B"/>
</dbReference>
<dbReference type="FunFam" id="1.10.630.10:FF:000018">
    <property type="entry name" value="Cytochrome P450 monooxygenase"/>
    <property type="match status" value="1"/>
</dbReference>
<dbReference type="GO" id="GO:0016705">
    <property type="term" value="F:oxidoreductase activity, acting on paired donors, with incorporation or reduction of molecular oxygen"/>
    <property type="evidence" value="ECO:0007669"/>
    <property type="project" value="InterPro"/>
</dbReference>
<protein>
    <submittedName>
        <fullName evidence="8">Cytochrome P450</fullName>
    </submittedName>
</protein>
<proteinExistence type="inferred from homology"/>
<evidence type="ECO:0000256" key="6">
    <source>
        <dbReference type="ARBA" id="ARBA00023033"/>
    </source>
</evidence>
<dbReference type="PROSITE" id="PS00086">
    <property type="entry name" value="CYTOCHROME_P450"/>
    <property type="match status" value="1"/>
</dbReference>
<evidence type="ECO:0000256" key="7">
    <source>
        <dbReference type="RuleBase" id="RU000461"/>
    </source>
</evidence>
<dbReference type="InterPro" id="IPR001128">
    <property type="entry name" value="Cyt_P450"/>
</dbReference>
<evidence type="ECO:0000256" key="1">
    <source>
        <dbReference type="ARBA" id="ARBA00010617"/>
    </source>
</evidence>
<sequence>MSMKNKVGLSIEDGINLASAQFKEDAYEIYKESRKKQPILFVNQVEIGKEWLITRYEDALPLLKDNRLKKDWTNVFSQDIKSMYLSVDNSDHLTTHMLNSDPPNHSRLRSLVQKAFTPKMIAQLDGRIQRIADDLISDIERKGTLKLVDDYSFPLPIIVISEMLGIPKEDQAKFRIWSHAVIASPETPEEIKETEKQLSEFITYLQYLVDIKRKEPKEDLVSALILAESEGHKLSARELYSMIMLLIVAGHETTVNLITNTVLALLENPNQLQLLKDNPKLIDSAIEEGLRYYSPVEVTTARWAAEPFQIHDRTIEKGDMVVIALASANRDETVFENPEVFDITRENNRHIAFGHGSHFCLGAPLARLEAKIAITTLFNRMPELQIKGNREEIKWQGNYLMRSLEELPLTF</sequence>